<keyword evidence="3" id="KW-0285">Flavoprotein</keyword>
<evidence type="ECO:0000313" key="9">
    <source>
        <dbReference type="Proteomes" id="UP000600214"/>
    </source>
</evidence>
<dbReference type="InterPro" id="IPR036188">
    <property type="entry name" value="FAD/NAD-bd_sf"/>
</dbReference>
<evidence type="ECO:0000256" key="2">
    <source>
        <dbReference type="ARBA" id="ARBA00010790"/>
    </source>
</evidence>
<dbReference type="InterPro" id="IPR051473">
    <property type="entry name" value="P2Ox-like"/>
</dbReference>
<comment type="similarity">
    <text evidence="2">Belongs to the GMC oxidoreductase family.</text>
</comment>
<keyword evidence="5" id="KW-0560">Oxidoreductase</keyword>
<dbReference type="Gene3D" id="3.50.50.60">
    <property type="entry name" value="FAD/NAD(P)-binding domain"/>
    <property type="match status" value="2"/>
</dbReference>
<dbReference type="SUPFAM" id="SSF54373">
    <property type="entry name" value="FAD-linked reductases, C-terminal domain"/>
    <property type="match status" value="1"/>
</dbReference>
<feature type="domain" description="Glucose-methanol-choline oxidoreductase N-terminal" evidence="6">
    <location>
        <begin position="66"/>
        <end position="361"/>
    </location>
</feature>
<dbReference type="Pfam" id="PF00732">
    <property type="entry name" value="GMC_oxred_N"/>
    <property type="match status" value="1"/>
</dbReference>
<dbReference type="Proteomes" id="UP000600214">
    <property type="component" value="Unassembled WGS sequence"/>
</dbReference>
<sequence length="588" mass="66331">MTSWLLLTIPNSLRKMANLNIDAKKDITYDAIVIGSGVSGGWAAKELTEKGLKVLMLEKGKNLEHVTGYENALKAPWETQYNGRLTVKQKETHPFLSRDYPYNEMTEKYWMNDMDQPYEEKKRFDWFRPNIVGGKSIMWGRQSYRLSDLDFEANLKDGIAVDWPIRYKDIAPWYSYVEKHVGISGEKLGLPQLPDSDFIPPMEMYHVEKEVRKRLEKEFPGRTMTIGRVANLSQPTKIQLDGGRGPCQYRNRCSYGCPYGAYFSTQSSTLPPAMKTGRLTLRPDSVVREIIYDGKKQGGRATGVRVIDSVTLQEREFFANIIFVCASALASTALLLNSTSDRFPNGMGNDSGELGHNLMDHHFRTGASGTWEGDLDKYYFGRRANGIYVPRYRNIGSDKRDYLRGFGYQGGGGRQGWQRNVAELAFGADFKEELTTPGNWTMGFGGFGETLPYHENRMYLNKDNKDKFGIPAVVFDADLRENEKKMRKDMMNDAAEMLEKSGVKNVRTYDNGSYLGMAIHEMGTARMGRDPKTSVLNGNNQLHAVKNVFVTDGAAMTSASCVNPSLTYMALTARAVDFAVKESKKKSI</sequence>
<evidence type="ECO:0000256" key="3">
    <source>
        <dbReference type="ARBA" id="ARBA00022630"/>
    </source>
</evidence>
<comment type="cofactor">
    <cofactor evidence="1">
        <name>FAD</name>
        <dbReference type="ChEBI" id="CHEBI:57692"/>
    </cofactor>
</comment>
<feature type="domain" description="Glucose-methanol-choline oxidoreductase C-terminal" evidence="7">
    <location>
        <begin position="452"/>
        <end position="571"/>
    </location>
</feature>
<comment type="caution">
    <text evidence="8">The sequence shown here is derived from an EMBL/GenBank/DDBJ whole genome shotgun (WGS) entry which is preliminary data.</text>
</comment>
<evidence type="ECO:0000259" key="7">
    <source>
        <dbReference type="Pfam" id="PF05199"/>
    </source>
</evidence>
<organism evidence="8 9">
    <name type="scientific">Dyadobacter endophyticus</name>
    <dbReference type="NCBI Taxonomy" id="1749036"/>
    <lineage>
        <taxon>Bacteria</taxon>
        <taxon>Pseudomonadati</taxon>
        <taxon>Bacteroidota</taxon>
        <taxon>Cytophagia</taxon>
        <taxon>Cytophagales</taxon>
        <taxon>Spirosomataceae</taxon>
        <taxon>Dyadobacter</taxon>
    </lineage>
</organism>
<dbReference type="InterPro" id="IPR000172">
    <property type="entry name" value="GMC_OxRdtase_N"/>
</dbReference>
<accession>A0ABQ1YRV2</accession>
<keyword evidence="4" id="KW-0274">FAD</keyword>
<protein>
    <submittedName>
        <fullName evidence="8">Oxidoreductase</fullName>
    </submittedName>
</protein>
<evidence type="ECO:0000259" key="6">
    <source>
        <dbReference type="Pfam" id="PF00732"/>
    </source>
</evidence>
<evidence type="ECO:0000256" key="1">
    <source>
        <dbReference type="ARBA" id="ARBA00001974"/>
    </source>
</evidence>
<evidence type="ECO:0000256" key="5">
    <source>
        <dbReference type="ARBA" id="ARBA00023002"/>
    </source>
</evidence>
<dbReference type="SUPFAM" id="SSF51905">
    <property type="entry name" value="FAD/NAD(P)-binding domain"/>
    <property type="match status" value="1"/>
</dbReference>
<name>A0ABQ1YRV2_9BACT</name>
<proteinExistence type="inferred from homology"/>
<evidence type="ECO:0000256" key="4">
    <source>
        <dbReference type="ARBA" id="ARBA00022827"/>
    </source>
</evidence>
<keyword evidence="9" id="KW-1185">Reference proteome</keyword>
<dbReference type="InterPro" id="IPR007867">
    <property type="entry name" value="GMC_OxRtase_C"/>
</dbReference>
<evidence type="ECO:0000313" key="8">
    <source>
        <dbReference type="EMBL" id="GGH34340.1"/>
    </source>
</evidence>
<reference evidence="9" key="1">
    <citation type="journal article" date="2019" name="Int. J. Syst. Evol. Microbiol.">
        <title>The Global Catalogue of Microorganisms (GCM) 10K type strain sequencing project: providing services to taxonomists for standard genome sequencing and annotation.</title>
        <authorList>
            <consortium name="The Broad Institute Genomics Platform"/>
            <consortium name="The Broad Institute Genome Sequencing Center for Infectious Disease"/>
            <person name="Wu L."/>
            <person name="Ma J."/>
        </authorList>
    </citation>
    <scope>NUCLEOTIDE SEQUENCE [LARGE SCALE GENOMIC DNA]</scope>
    <source>
        <strain evidence="9">CGMCC 1.15288</strain>
    </source>
</reference>
<dbReference type="PANTHER" id="PTHR42784:SF1">
    <property type="entry name" value="PYRANOSE 2-OXIDASE"/>
    <property type="match status" value="1"/>
</dbReference>
<dbReference type="Pfam" id="PF05199">
    <property type="entry name" value="GMC_oxred_C"/>
    <property type="match status" value="1"/>
</dbReference>
<dbReference type="PANTHER" id="PTHR42784">
    <property type="entry name" value="PYRANOSE 2-OXIDASE"/>
    <property type="match status" value="1"/>
</dbReference>
<dbReference type="EMBL" id="BMIA01000002">
    <property type="protein sequence ID" value="GGH34340.1"/>
    <property type="molecule type" value="Genomic_DNA"/>
</dbReference>
<gene>
    <name evidence="8" type="ORF">GCM10007423_25180</name>
</gene>